<dbReference type="Proteomes" id="UP000011014">
    <property type="component" value="Unassembled WGS sequence"/>
</dbReference>
<dbReference type="AlphaFoldDB" id="E4Y7L8"/>
<gene>
    <name evidence="1" type="ORF">GSOID_T00025535001</name>
</gene>
<reference evidence="1" key="1">
    <citation type="journal article" date="2010" name="Science">
        <title>Plasticity of animal genome architecture unmasked by rapid evolution of a pelagic tunicate.</title>
        <authorList>
            <person name="Denoeud F."/>
            <person name="Henriet S."/>
            <person name="Mungpakdee S."/>
            <person name="Aury J.M."/>
            <person name="Da Silva C."/>
            <person name="Brinkmann H."/>
            <person name="Mikhaleva J."/>
            <person name="Olsen L.C."/>
            <person name="Jubin C."/>
            <person name="Canestro C."/>
            <person name="Bouquet J.M."/>
            <person name="Danks G."/>
            <person name="Poulain J."/>
            <person name="Campsteijn C."/>
            <person name="Adamski M."/>
            <person name="Cross I."/>
            <person name="Yadetie F."/>
            <person name="Muffato M."/>
            <person name="Louis A."/>
            <person name="Butcher S."/>
            <person name="Tsagkogeorga G."/>
            <person name="Konrad A."/>
            <person name="Singh S."/>
            <person name="Jensen M.F."/>
            <person name="Cong E.H."/>
            <person name="Eikeseth-Otteraa H."/>
            <person name="Noel B."/>
            <person name="Anthouard V."/>
            <person name="Porcel B.M."/>
            <person name="Kachouri-Lafond R."/>
            <person name="Nishino A."/>
            <person name="Ugolini M."/>
            <person name="Chourrout P."/>
            <person name="Nishida H."/>
            <person name="Aasland R."/>
            <person name="Huzurbazar S."/>
            <person name="Westhof E."/>
            <person name="Delsuc F."/>
            <person name="Lehrach H."/>
            <person name="Reinhardt R."/>
            <person name="Weissenbach J."/>
            <person name="Roy S.W."/>
            <person name="Artiguenave F."/>
            <person name="Postlethwait J.H."/>
            <person name="Manak J.R."/>
            <person name="Thompson E.M."/>
            <person name="Jaillon O."/>
            <person name="Du Pasquier L."/>
            <person name="Boudinot P."/>
            <person name="Liberles D.A."/>
            <person name="Volff J.N."/>
            <person name="Philippe H."/>
            <person name="Lenhard B."/>
            <person name="Roest Crollius H."/>
            <person name="Wincker P."/>
            <person name="Chourrout D."/>
        </authorList>
    </citation>
    <scope>NUCLEOTIDE SEQUENCE [LARGE SCALE GENOMIC DNA]</scope>
</reference>
<proteinExistence type="predicted"/>
<protein>
    <submittedName>
        <fullName evidence="1">Uncharacterized protein</fullName>
    </submittedName>
</protein>
<accession>E4Y7L8</accession>
<sequence length="62" mass="6807">MAPDLFNQNCFTIAKLQIFILGISISHTGEPATRNEAPMIVLAPHSQGSKSVERWSDYFGGL</sequence>
<evidence type="ECO:0000313" key="1">
    <source>
        <dbReference type="EMBL" id="CBY31618.1"/>
    </source>
</evidence>
<organism evidence="1">
    <name type="scientific">Oikopleura dioica</name>
    <name type="common">Tunicate</name>
    <dbReference type="NCBI Taxonomy" id="34765"/>
    <lineage>
        <taxon>Eukaryota</taxon>
        <taxon>Metazoa</taxon>
        <taxon>Chordata</taxon>
        <taxon>Tunicata</taxon>
        <taxon>Appendicularia</taxon>
        <taxon>Copelata</taxon>
        <taxon>Oikopleuridae</taxon>
        <taxon>Oikopleura</taxon>
    </lineage>
</organism>
<dbReference type="EMBL" id="FN654310">
    <property type="protein sequence ID" value="CBY31618.1"/>
    <property type="molecule type" value="Genomic_DNA"/>
</dbReference>
<name>E4Y7L8_OIKDI</name>